<dbReference type="AlphaFoldDB" id="A0A1M5D614"/>
<evidence type="ECO:0000313" key="2">
    <source>
        <dbReference type="EMBL" id="SHF62428.1"/>
    </source>
</evidence>
<gene>
    <name evidence="2" type="ORF">SAMN05444405_11172</name>
</gene>
<feature type="signal peptide" evidence="1">
    <location>
        <begin position="1"/>
        <end position="19"/>
    </location>
</feature>
<dbReference type="EMBL" id="FQTV01000011">
    <property type="protein sequence ID" value="SHF62428.1"/>
    <property type="molecule type" value="Genomic_DNA"/>
</dbReference>
<proteinExistence type="predicted"/>
<dbReference type="SUPFAM" id="SSF48208">
    <property type="entry name" value="Six-hairpin glycosidases"/>
    <property type="match status" value="1"/>
</dbReference>
<sequence length="701" mass="79916">MKKILYSCLALICSVSGVAKQTPINRLALVTRNNPQVTAFNSLSSLSVGNGEFAYTVDATGLQTFPEIYSNGVPLGTQSQWGWHSYANPNNYKHEETLKNYDFGHGKQEPYSTQFNEDGRPKEASNWFRVNPHRLHLGIVGFELGKNIKASDITNINQKLDLWKGDIISNFTLNGKSVQVETACHPQKDMIAAKINSSLRPAVNFRFPYPTGGHCDDACDWTKNDLHTTVVVSQDANSAILKRQLGETVYYVQIKWEGKAKLSEKQKNYFVLTPQSDKFAFTCLFTSNIQYDKQPGVANTFAASGKYWTSFWKNGGAVDFSACKDARAKELERRVVLSQYLLAIQCAGSTPPQETGLTYNSWFGKFHLEMIWWHQAQFALWNRPELLDRTLGWYEKAYPIAKEIAKRQGFDGIRWMKMTDPSGIEAPSKVGSFLIWQQPHLIYMAELLYRSNPNAEVLKKYNKLVQETAEFMYSFATYEKDKDRFVLKGAIPAQETLRAAETVNPPFELSYWHFAMSVAQKWRERIGEERNKKWDELIQKLSPLAAQDTLYLAAETALDTYKDIRFTSDHMAVLGAEGILPKCNLVREDYMKNTLNWIWDNWNWNETWGWDYPMTAMNAARLGEPEKAVGALLMNKRTNTYLVNGHNYQDDRLRIYLPGNGGLLTAISMMCAGWDGCKEKNPGFPKDGNWDVKWEGLSPMP</sequence>
<dbReference type="Gene3D" id="1.50.10.10">
    <property type="match status" value="1"/>
</dbReference>
<dbReference type="RefSeq" id="WP_073402304.1">
    <property type="nucleotide sequence ID" value="NZ_FQTV01000011.1"/>
</dbReference>
<keyword evidence="1" id="KW-0732">Signal</keyword>
<name>A0A1M5D614_9BACE</name>
<dbReference type="STRING" id="1297750.SAMN05444405_11172"/>
<organism evidence="2 3">
    <name type="scientific">Bacteroides luti</name>
    <dbReference type="NCBI Taxonomy" id="1297750"/>
    <lineage>
        <taxon>Bacteria</taxon>
        <taxon>Pseudomonadati</taxon>
        <taxon>Bacteroidota</taxon>
        <taxon>Bacteroidia</taxon>
        <taxon>Bacteroidales</taxon>
        <taxon>Bacteroidaceae</taxon>
        <taxon>Bacteroides</taxon>
    </lineage>
</organism>
<reference evidence="2 3" key="1">
    <citation type="submission" date="2016-11" db="EMBL/GenBank/DDBJ databases">
        <authorList>
            <person name="Jaros S."/>
            <person name="Januszkiewicz K."/>
            <person name="Wedrychowicz H."/>
        </authorList>
    </citation>
    <scope>NUCLEOTIDE SEQUENCE [LARGE SCALE GENOMIC DNA]</scope>
    <source>
        <strain evidence="2 3">DSM 26991</strain>
    </source>
</reference>
<keyword evidence="3" id="KW-1185">Reference proteome</keyword>
<feature type="chain" id="PRO_5012793294" description="Glycosyl hydrolase family 65, N-terminal domain" evidence="1">
    <location>
        <begin position="20"/>
        <end position="701"/>
    </location>
</feature>
<dbReference type="Proteomes" id="UP000184509">
    <property type="component" value="Unassembled WGS sequence"/>
</dbReference>
<protein>
    <recommendedName>
        <fullName evidence="4">Glycosyl hydrolase family 65, N-terminal domain</fullName>
    </recommendedName>
</protein>
<dbReference type="GO" id="GO:0005975">
    <property type="term" value="P:carbohydrate metabolic process"/>
    <property type="evidence" value="ECO:0007669"/>
    <property type="project" value="InterPro"/>
</dbReference>
<accession>A0A1M5D614</accession>
<evidence type="ECO:0000256" key="1">
    <source>
        <dbReference type="SAM" id="SignalP"/>
    </source>
</evidence>
<evidence type="ECO:0008006" key="4">
    <source>
        <dbReference type="Google" id="ProtNLM"/>
    </source>
</evidence>
<dbReference type="InterPro" id="IPR008928">
    <property type="entry name" value="6-hairpin_glycosidase_sf"/>
</dbReference>
<evidence type="ECO:0000313" key="3">
    <source>
        <dbReference type="Proteomes" id="UP000184509"/>
    </source>
</evidence>
<dbReference type="InterPro" id="IPR012341">
    <property type="entry name" value="6hp_glycosidase-like_sf"/>
</dbReference>
<dbReference type="OrthoDB" id="127395at2"/>